<sequence>MELSSQDTYPISHDRHHAEEIRDAYHGTGSHTRRRAWCLQEKLMSTRVLPFISDVIVFRCRTTRSRHHYYRKSLTDPEIPDVSFHLQRSFKHDSYYMAQINVAWARVVRDYSRRSLSYAEDKLVACAGVAELFARALGLQAEYLAGLWRDSLLFDLCWYRDPDTNTCSMRDPHAPSWSWASQGNAVRFNCCLLSIEGHTLLSEVVECATTLEDHLLPFGRVTAGHLILRTPLLGPYDPDHLRSISRVFLDEHDKGDIQMNESTSMWIVPLLYRHELHCVWVVQCLVVRSYAEQSDTPLVGSASDRTRIYQRAGFCEFGGSQKGGHRKFFALLVRLLPSPAARDFAACRTIDLLLDSLKNGVDVYWNFPHVLIKLV</sequence>
<evidence type="ECO:0000313" key="1">
    <source>
        <dbReference type="EMBL" id="KAJ8482517.1"/>
    </source>
</evidence>
<comment type="caution">
    <text evidence="1">The sequence shown here is derived from an EMBL/GenBank/DDBJ whole genome shotgun (WGS) entry which is preliminary data.</text>
</comment>
<organism evidence="1 2">
    <name type="scientific">Trametes cubensis</name>
    <dbReference type="NCBI Taxonomy" id="1111947"/>
    <lineage>
        <taxon>Eukaryota</taxon>
        <taxon>Fungi</taxon>
        <taxon>Dikarya</taxon>
        <taxon>Basidiomycota</taxon>
        <taxon>Agaricomycotina</taxon>
        <taxon>Agaricomycetes</taxon>
        <taxon>Polyporales</taxon>
        <taxon>Polyporaceae</taxon>
        <taxon>Trametes</taxon>
    </lineage>
</organism>
<keyword evidence="2" id="KW-1185">Reference proteome</keyword>
<dbReference type="EMBL" id="JAPEVG010000112">
    <property type="protein sequence ID" value="KAJ8482517.1"/>
    <property type="molecule type" value="Genomic_DNA"/>
</dbReference>
<gene>
    <name evidence="1" type="ORF">ONZ51_g5287</name>
</gene>
<accession>A0AAD7TWP4</accession>
<dbReference type="Proteomes" id="UP001215151">
    <property type="component" value="Unassembled WGS sequence"/>
</dbReference>
<reference evidence="1" key="1">
    <citation type="submission" date="2022-11" db="EMBL/GenBank/DDBJ databases">
        <title>Genome Sequence of Cubamyces cubensis.</title>
        <authorList>
            <person name="Buettner E."/>
        </authorList>
    </citation>
    <scope>NUCLEOTIDE SEQUENCE</scope>
    <source>
        <strain evidence="1">MPL-01</strain>
    </source>
</reference>
<evidence type="ECO:0000313" key="2">
    <source>
        <dbReference type="Proteomes" id="UP001215151"/>
    </source>
</evidence>
<dbReference type="AlphaFoldDB" id="A0AAD7TWP4"/>
<dbReference type="PANTHER" id="PTHR33112:SF9">
    <property type="entry name" value="HETEROKARYON INCOMPATIBILITY DOMAIN-CONTAINING PROTEIN"/>
    <property type="match status" value="1"/>
</dbReference>
<dbReference type="PANTHER" id="PTHR33112">
    <property type="entry name" value="DOMAIN PROTEIN, PUTATIVE-RELATED"/>
    <property type="match status" value="1"/>
</dbReference>
<proteinExistence type="predicted"/>
<protein>
    <submittedName>
        <fullName evidence="1">Uncharacterized protein</fullName>
    </submittedName>
</protein>
<name>A0AAD7TWP4_9APHY</name>